<organism evidence="1 2">
    <name type="scientific">Actinoallomurus iriomotensis</name>
    <dbReference type="NCBI Taxonomy" id="478107"/>
    <lineage>
        <taxon>Bacteria</taxon>
        <taxon>Bacillati</taxon>
        <taxon>Actinomycetota</taxon>
        <taxon>Actinomycetes</taxon>
        <taxon>Streptosporangiales</taxon>
        <taxon>Thermomonosporaceae</taxon>
        <taxon>Actinoallomurus</taxon>
    </lineage>
</organism>
<evidence type="ECO:0000313" key="2">
    <source>
        <dbReference type="Proteomes" id="UP001165135"/>
    </source>
</evidence>
<dbReference type="RefSeq" id="WP_285632574.1">
    <property type="nucleotide sequence ID" value="NZ_BSTJ01000013.1"/>
</dbReference>
<proteinExistence type="predicted"/>
<dbReference type="EMBL" id="BSTJ01000013">
    <property type="protein sequence ID" value="GLY80103.1"/>
    <property type="molecule type" value="Genomic_DNA"/>
</dbReference>
<protein>
    <submittedName>
        <fullName evidence="1">Uncharacterized protein</fullName>
    </submittedName>
</protein>
<comment type="caution">
    <text evidence="1">The sequence shown here is derived from an EMBL/GenBank/DDBJ whole genome shotgun (WGS) entry which is preliminary data.</text>
</comment>
<gene>
    <name evidence="1" type="ORF">Airi01_083700</name>
</gene>
<name>A0A9W6RQU5_9ACTN</name>
<reference evidence="1" key="1">
    <citation type="submission" date="2023-03" db="EMBL/GenBank/DDBJ databases">
        <title>Actinoallomurus iriomotensis NBRC 103681.</title>
        <authorList>
            <person name="Ichikawa N."/>
            <person name="Sato H."/>
            <person name="Tonouchi N."/>
        </authorList>
    </citation>
    <scope>NUCLEOTIDE SEQUENCE</scope>
    <source>
        <strain evidence="1">NBRC 103681</strain>
    </source>
</reference>
<sequence length="40" mass="4386">MPGAAGQGSEKKNRERVVWVYEDKDAWGAEDGDIAPPLIE</sequence>
<dbReference type="Proteomes" id="UP001165135">
    <property type="component" value="Unassembled WGS sequence"/>
</dbReference>
<evidence type="ECO:0000313" key="1">
    <source>
        <dbReference type="EMBL" id="GLY80103.1"/>
    </source>
</evidence>
<accession>A0A9W6RQU5</accession>
<dbReference type="AlphaFoldDB" id="A0A9W6RQU5"/>